<sequence>MRMLYTVKENEQKLDLDLPGDSLDKAMAMLKGIMAIRPPSKAVWAGRPISKRARDILELLGINNKFPRNLKG</sequence>
<dbReference type="AlphaFoldDB" id="A0A6I3S3T7"/>
<evidence type="ECO:0000313" key="1">
    <source>
        <dbReference type="EMBL" id="MTU44381.1"/>
    </source>
</evidence>
<name>A0A6I3S3T7_9BURK</name>
<dbReference type="EMBL" id="WNCL01000068">
    <property type="protein sequence ID" value="MTU44381.1"/>
    <property type="molecule type" value="Genomic_DNA"/>
</dbReference>
<dbReference type="Proteomes" id="UP000462362">
    <property type="component" value="Unassembled WGS sequence"/>
</dbReference>
<comment type="caution">
    <text evidence="1">The sequence shown here is derived from an EMBL/GenBank/DDBJ whole genome shotgun (WGS) entry which is preliminary data.</text>
</comment>
<organism evidence="1 2">
    <name type="scientific">Parasutterella excrementihominis</name>
    <dbReference type="NCBI Taxonomy" id="487175"/>
    <lineage>
        <taxon>Bacteria</taxon>
        <taxon>Pseudomonadati</taxon>
        <taxon>Pseudomonadota</taxon>
        <taxon>Betaproteobacteria</taxon>
        <taxon>Burkholderiales</taxon>
        <taxon>Sutterellaceae</taxon>
        <taxon>Parasutterella</taxon>
    </lineage>
</organism>
<protein>
    <submittedName>
        <fullName evidence="1">Uncharacterized protein</fullName>
    </submittedName>
</protein>
<reference evidence="1 2" key="1">
    <citation type="journal article" date="2019" name="Nat. Med.">
        <title>A library of human gut bacterial isolates paired with longitudinal multiomics data enables mechanistic microbiome research.</title>
        <authorList>
            <person name="Poyet M."/>
            <person name="Groussin M."/>
            <person name="Gibbons S.M."/>
            <person name="Avila-Pacheco J."/>
            <person name="Jiang X."/>
            <person name="Kearney S.M."/>
            <person name="Perrotta A.R."/>
            <person name="Berdy B."/>
            <person name="Zhao S."/>
            <person name="Lieberman T.D."/>
            <person name="Swanson P.K."/>
            <person name="Smith M."/>
            <person name="Roesemann S."/>
            <person name="Alexander J.E."/>
            <person name="Rich S.A."/>
            <person name="Livny J."/>
            <person name="Vlamakis H."/>
            <person name="Clish C."/>
            <person name="Bullock K."/>
            <person name="Deik A."/>
            <person name="Scott J."/>
            <person name="Pierce K.A."/>
            <person name="Xavier R.J."/>
            <person name="Alm E.J."/>
        </authorList>
    </citation>
    <scope>NUCLEOTIDE SEQUENCE [LARGE SCALE GENOMIC DNA]</scope>
    <source>
        <strain evidence="1 2">BIOML-A2</strain>
    </source>
</reference>
<proteinExistence type="predicted"/>
<evidence type="ECO:0000313" key="2">
    <source>
        <dbReference type="Proteomes" id="UP000462362"/>
    </source>
</evidence>
<accession>A0A6I3S3T7</accession>
<gene>
    <name evidence="1" type="ORF">GMD42_12375</name>
</gene>